<dbReference type="Proteomes" id="UP000265703">
    <property type="component" value="Unassembled WGS sequence"/>
</dbReference>
<reference evidence="1 2" key="1">
    <citation type="submission" date="2018-06" db="EMBL/GenBank/DDBJ databases">
        <title>Comparative genomics reveals the genomic features of Rhizophagus irregularis, R. cerebriforme, R. diaphanum and Gigaspora rosea, and their symbiotic lifestyle signature.</title>
        <authorList>
            <person name="Morin E."/>
            <person name="San Clemente H."/>
            <person name="Chen E.C.H."/>
            <person name="De La Providencia I."/>
            <person name="Hainaut M."/>
            <person name="Kuo A."/>
            <person name="Kohler A."/>
            <person name="Murat C."/>
            <person name="Tang N."/>
            <person name="Roy S."/>
            <person name="Loubradou J."/>
            <person name="Henrissat B."/>
            <person name="Grigoriev I.V."/>
            <person name="Corradi N."/>
            <person name="Roux C."/>
            <person name="Martin F.M."/>
        </authorList>
    </citation>
    <scope>NUCLEOTIDE SEQUENCE [LARGE SCALE GENOMIC DNA]</scope>
    <source>
        <strain evidence="1 2">DAOM 227022</strain>
    </source>
</reference>
<accession>A0A397TGM9</accession>
<protein>
    <submittedName>
        <fullName evidence="1">Uncharacterized protein</fullName>
    </submittedName>
</protein>
<sequence>MKLTFANGGLHEVKKILKIKGIYLYPIRVGWQTVLEINDKYFYTQVLEAGLRFNDIEETPSSAITSLYRRICQNNNTKFSGTQVLGWNDSYMLEQSLSGIEFRPFLMKVDKYIIYITTLGEVNKSGAGIGYTAMFSGEHLGKYAKYVQQIDLDGCHVDIYQDGELKQYFVGTTSNEVWLVSKKLKKFHRTQLFGLEHPLTQEILSKQ</sequence>
<comment type="caution">
    <text evidence="1">The sequence shown here is derived from an EMBL/GenBank/DDBJ whole genome shotgun (WGS) entry which is preliminary data.</text>
</comment>
<proteinExistence type="predicted"/>
<name>A0A397TGM9_9GLOM</name>
<dbReference type="AlphaFoldDB" id="A0A397TGM9"/>
<evidence type="ECO:0000313" key="2">
    <source>
        <dbReference type="Proteomes" id="UP000265703"/>
    </source>
</evidence>
<evidence type="ECO:0000313" key="1">
    <source>
        <dbReference type="EMBL" id="RIA97420.1"/>
    </source>
</evidence>
<keyword evidence="2" id="KW-1185">Reference proteome</keyword>
<dbReference type="EMBL" id="QKYT01000030">
    <property type="protein sequence ID" value="RIA97420.1"/>
    <property type="molecule type" value="Genomic_DNA"/>
</dbReference>
<organism evidence="1 2">
    <name type="scientific">Glomus cerebriforme</name>
    <dbReference type="NCBI Taxonomy" id="658196"/>
    <lineage>
        <taxon>Eukaryota</taxon>
        <taxon>Fungi</taxon>
        <taxon>Fungi incertae sedis</taxon>
        <taxon>Mucoromycota</taxon>
        <taxon>Glomeromycotina</taxon>
        <taxon>Glomeromycetes</taxon>
        <taxon>Glomerales</taxon>
        <taxon>Glomeraceae</taxon>
        <taxon>Glomus</taxon>
    </lineage>
</organism>
<gene>
    <name evidence="1" type="ORF">C1645_732483</name>
</gene>
<dbReference type="OrthoDB" id="2406981at2759"/>